<evidence type="ECO:0000313" key="2">
    <source>
        <dbReference type="Proteomes" id="UP000070544"/>
    </source>
</evidence>
<dbReference type="EMBL" id="KQ965997">
    <property type="protein sequence ID" value="KXS08786.1"/>
    <property type="molecule type" value="Genomic_DNA"/>
</dbReference>
<name>A0A138ZWB9_GONPJ</name>
<evidence type="ECO:0000313" key="1">
    <source>
        <dbReference type="EMBL" id="KXS08786.1"/>
    </source>
</evidence>
<proteinExistence type="predicted"/>
<organism evidence="1 2">
    <name type="scientific">Gonapodya prolifera (strain JEL478)</name>
    <name type="common">Monoblepharis prolifera</name>
    <dbReference type="NCBI Taxonomy" id="1344416"/>
    <lineage>
        <taxon>Eukaryota</taxon>
        <taxon>Fungi</taxon>
        <taxon>Fungi incertae sedis</taxon>
        <taxon>Chytridiomycota</taxon>
        <taxon>Chytridiomycota incertae sedis</taxon>
        <taxon>Monoblepharidomycetes</taxon>
        <taxon>Monoblepharidales</taxon>
        <taxon>Gonapodyaceae</taxon>
        <taxon>Gonapodya</taxon>
    </lineage>
</organism>
<gene>
    <name evidence="1" type="ORF">M427DRAFT_39971</name>
</gene>
<keyword evidence="2" id="KW-1185">Reference proteome</keyword>
<sequence>MTAAAENYGQMSFDVDLEEVIEDAEATQGERAYLVLGAVVRQLPAELPEVHMAEEMRQVHWPNDATSYPLPCVSRPDLPYLLYGLRDLGIEAVATHGICSGTCLVCYRCAATSDEGFHHQEKRQCLQMDGLRMKDDDGCMVLPFSCSWCNQRFEYNAYVRHRTYECRYAECTFPDCDDVHERREAEQHRKTDLEGNIVVTLGRVRMMRVNTRRSVM</sequence>
<dbReference type="AlphaFoldDB" id="A0A138ZWB9"/>
<protein>
    <submittedName>
        <fullName evidence="1">Uncharacterized protein</fullName>
    </submittedName>
</protein>
<reference evidence="1 2" key="1">
    <citation type="journal article" date="2015" name="Genome Biol. Evol.">
        <title>Phylogenomic analyses indicate that early fungi evolved digesting cell walls of algal ancestors of land plants.</title>
        <authorList>
            <person name="Chang Y."/>
            <person name="Wang S."/>
            <person name="Sekimoto S."/>
            <person name="Aerts A.L."/>
            <person name="Choi C."/>
            <person name="Clum A."/>
            <person name="LaButti K.M."/>
            <person name="Lindquist E.A."/>
            <person name="Yee Ngan C."/>
            <person name="Ohm R.A."/>
            <person name="Salamov A.A."/>
            <person name="Grigoriev I.V."/>
            <person name="Spatafora J.W."/>
            <person name="Berbee M.L."/>
        </authorList>
    </citation>
    <scope>NUCLEOTIDE SEQUENCE [LARGE SCALE GENOMIC DNA]</scope>
    <source>
        <strain evidence="1 2">JEL478</strain>
    </source>
</reference>
<accession>A0A138ZWB9</accession>
<dbReference type="Proteomes" id="UP000070544">
    <property type="component" value="Unassembled WGS sequence"/>
</dbReference>